<proteinExistence type="predicted"/>
<dbReference type="Proteomes" id="UP000178449">
    <property type="component" value="Unassembled WGS sequence"/>
</dbReference>
<sequence length="60" mass="6898">MFFPFNLEPFLHRCNKSSNINLGFLDFPDYSPDQKGPVKITLLIQMLAKKKGALKAPRFN</sequence>
<dbReference type="AlphaFoldDB" id="A0A1F6G6K9"/>
<accession>A0A1F6G6K9</accession>
<evidence type="ECO:0000313" key="2">
    <source>
        <dbReference type="Proteomes" id="UP000178449"/>
    </source>
</evidence>
<name>A0A1F6G6K9_9PROT</name>
<gene>
    <name evidence="1" type="ORF">A2527_11510</name>
</gene>
<protein>
    <submittedName>
        <fullName evidence="1">Uncharacterized protein</fullName>
    </submittedName>
</protein>
<dbReference type="EMBL" id="MFNE01000046">
    <property type="protein sequence ID" value="OGG93742.1"/>
    <property type="molecule type" value="Genomic_DNA"/>
</dbReference>
<organism evidence="1 2">
    <name type="scientific">Candidatus Lambdaproteobacteria bacterium RIFOXYD2_FULL_50_16</name>
    <dbReference type="NCBI Taxonomy" id="1817772"/>
    <lineage>
        <taxon>Bacteria</taxon>
        <taxon>Pseudomonadati</taxon>
        <taxon>Pseudomonadota</taxon>
        <taxon>Candidatus Lambdaproteobacteria</taxon>
    </lineage>
</organism>
<evidence type="ECO:0000313" key="1">
    <source>
        <dbReference type="EMBL" id="OGG93742.1"/>
    </source>
</evidence>
<reference evidence="1 2" key="1">
    <citation type="journal article" date="2016" name="Nat. Commun.">
        <title>Thousands of microbial genomes shed light on interconnected biogeochemical processes in an aquifer system.</title>
        <authorList>
            <person name="Anantharaman K."/>
            <person name="Brown C.T."/>
            <person name="Hug L.A."/>
            <person name="Sharon I."/>
            <person name="Castelle C.J."/>
            <person name="Probst A.J."/>
            <person name="Thomas B.C."/>
            <person name="Singh A."/>
            <person name="Wilkins M.J."/>
            <person name="Karaoz U."/>
            <person name="Brodie E.L."/>
            <person name="Williams K.H."/>
            <person name="Hubbard S.S."/>
            <person name="Banfield J.F."/>
        </authorList>
    </citation>
    <scope>NUCLEOTIDE SEQUENCE [LARGE SCALE GENOMIC DNA]</scope>
</reference>
<comment type="caution">
    <text evidence="1">The sequence shown here is derived from an EMBL/GenBank/DDBJ whole genome shotgun (WGS) entry which is preliminary data.</text>
</comment>